<proteinExistence type="predicted"/>
<evidence type="ECO:0000256" key="1">
    <source>
        <dbReference type="SAM" id="SignalP"/>
    </source>
</evidence>
<accession>A0A199VUX8</accession>
<feature type="signal peptide" evidence="1">
    <location>
        <begin position="1"/>
        <end position="32"/>
    </location>
</feature>
<reference evidence="3 4" key="1">
    <citation type="journal article" date="2016" name="DNA Res.">
        <title>The draft genome of MD-2 pineapple using hybrid error correction of long reads.</title>
        <authorList>
            <person name="Redwan R.M."/>
            <person name="Saidin A."/>
            <person name="Kumar S.V."/>
        </authorList>
    </citation>
    <scope>NUCLEOTIDE SEQUENCE [LARGE SCALE GENOMIC DNA]</scope>
    <source>
        <strain evidence="4">cv. MD2</strain>
        <tissue evidence="3">Leaf</tissue>
    </source>
</reference>
<name>A0A199VUX8_ANACO</name>
<dbReference type="PANTHER" id="PTHR10334">
    <property type="entry name" value="CYSTEINE-RICH SECRETORY PROTEIN-RELATED"/>
    <property type="match status" value="1"/>
</dbReference>
<dbReference type="Pfam" id="PF00188">
    <property type="entry name" value="CAP"/>
    <property type="match status" value="1"/>
</dbReference>
<protein>
    <submittedName>
        <fullName evidence="3">STS14 protein</fullName>
    </submittedName>
</protein>
<keyword evidence="1" id="KW-0732">Signal</keyword>
<dbReference type="PRINTS" id="PR00837">
    <property type="entry name" value="V5TPXLIKE"/>
</dbReference>
<sequence length="193" mass="20213">MGSSHHYYKFQHQLPHPHLLLLLLLLLSLVAARAGARSHNSVAAAAAPSAAAAAAAAEFLDGQNSARAAVGVAPLRWSPALAADAAAAAKRQRPRCEFAELGKSPYGANQAWTSYPARPAEVVASWVATGKHYDRATDTCSGGGGDDDCGTYKQVVWRRTLELGCAQATCGGGATLTLCLYYPHGNVRGQPPY</sequence>
<comment type="caution">
    <text evidence="3">The sequence shown here is derived from an EMBL/GenBank/DDBJ whole genome shotgun (WGS) entry which is preliminary data.</text>
</comment>
<feature type="domain" description="SCP" evidence="2">
    <location>
        <begin position="54"/>
        <end position="189"/>
    </location>
</feature>
<feature type="chain" id="PRO_5008508464" evidence="1">
    <location>
        <begin position="33"/>
        <end position="193"/>
    </location>
</feature>
<evidence type="ECO:0000313" key="4">
    <source>
        <dbReference type="Proteomes" id="UP000092600"/>
    </source>
</evidence>
<dbReference type="EMBL" id="LSRQ01000798">
    <property type="protein sequence ID" value="OAY80731.1"/>
    <property type="molecule type" value="Genomic_DNA"/>
</dbReference>
<dbReference type="InterPro" id="IPR014044">
    <property type="entry name" value="CAP_dom"/>
</dbReference>
<dbReference type="STRING" id="4615.A0A199VUX8"/>
<dbReference type="InterPro" id="IPR035940">
    <property type="entry name" value="CAP_sf"/>
</dbReference>
<dbReference type="InterPro" id="IPR001283">
    <property type="entry name" value="CRISP-related"/>
</dbReference>
<dbReference type="FunFam" id="3.40.33.10:FF:000004">
    <property type="entry name" value="CAP, cysteine-rich secretory protein, antigen 5"/>
    <property type="match status" value="1"/>
</dbReference>
<dbReference type="SMART" id="SM00198">
    <property type="entry name" value="SCP"/>
    <property type="match status" value="1"/>
</dbReference>
<dbReference type="Proteomes" id="UP000092600">
    <property type="component" value="Unassembled WGS sequence"/>
</dbReference>
<dbReference type="Gene3D" id="3.40.33.10">
    <property type="entry name" value="CAP"/>
    <property type="match status" value="1"/>
</dbReference>
<evidence type="ECO:0000259" key="2">
    <source>
        <dbReference type="SMART" id="SM00198"/>
    </source>
</evidence>
<organism evidence="3 4">
    <name type="scientific">Ananas comosus</name>
    <name type="common">Pineapple</name>
    <name type="synonym">Ananas ananas</name>
    <dbReference type="NCBI Taxonomy" id="4615"/>
    <lineage>
        <taxon>Eukaryota</taxon>
        <taxon>Viridiplantae</taxon>
        <taxon>Streptophyta</taxon>
        <taxon>Embryophyta</taxon>
        <taxon>Tracheophyta</taxon>
        <taxon>Spermatophyta</taxon>
        <taxon>Magnoliopsida</taxon>
        <taxon>Liliopsida</taxon>
        <taxon>Poales</taxon>
        <taxon>Bromeliaceae</taxon>
        <taxon>Bromelioideae</taxon>
        <taxon>Ananas</taxon>
    </lineage>
</organism>
<dbReference type="AlphaFoldDB" id="A0A199VUX8"/>
<evidence type="ECO:0000313" key="3">
    <source>
        <dbReference type="EMBL" id="OAY80731.1"/>
    </source>
</evidence>
<gene>
    <name evidence="3" type="ORF">ACMD2_09642</name>
</gene>
<dbReference type="SUPFAM" id="SSF55797">
    <property type="entry name" value="PR-1-like"/>
    <property type="match status" value="1"/>
</dbReference>